<dbReference type="NCBIfam" id="TIGR02581">
    <property type="entry name" value="cas_cyan_RAMP"/>
    <property type="match status" value="1"/>
</dbReference>
<organism evidence="3 4">
    <name type="scientific">Infirmifilum lucidum</name>
    <dbReference type="NCBI Taxonomy" id="2776706"/>
    <lineage>
        <taxon>Archaea</taxon>
        <taxon>Thermoproteota</taxon>
        <taxon>Thermoprotei</taxon>
        <taxon>Thermofilales</taxon>
        <taxon>Thermofilaceae</taxon>
        <taxon>Infirmifilum</taxon>
    </lineage>
</organism>
<evidence type="ECO:0000256" key="1">
    <source>
        <dbReference type="ARBA" id="ARBA00023118"/>
    </source>
</evidence>
<dbReference type="GO" id="GO:0051607">
    <property type="term" value="P:defense response to virus"/>
    <property type="evidence" value="ECO:0007669"/>
    <property type="project" value="UniProtKB-KW"/>
</dbReference>
<dbReference type="KEGG" id="thel:IG193_08680"/>
<evidence type="ECO:0000313" key="4">
    <source>
        <dbReference type="Proteomes" id="UP000594121"/>
    </source>
</evidence>
<dbReference type="InterPro" id="IPR005537">
    <property type="entry name" value="RAMP_III_fam"/>
</dbReference>
<proteinExistence type="predicted"/>
<dbReference type="InterPro" id="IPR013411">
    <property type="entry name" value="CRISPR-assoc_RAMP_Csx7"/>
</dbReference>
<keyword evidence="1" id="KW-0051">Antiviral defense</keyword>
<feature type="domain" description="CRISPR type III-associated protein" evidence="2">
    <location>
        <begin position="20"/>
        <end position="220"/>
    </location>
</feature>
<keyword evidence="4" id="KW-1185">Reference proteome</keyword>
<dbReference type="InterPro" id="IPR052216">
    <property type="entry name" value="CRISPR_Csm3_endoribonuclease"/>
</dbReference>
<dbReference type="RefSeq" id="WP_192818780.1">
    <property type="nucleotide sequence ID" value="NZ_CP062310.1"/>
</dbReference>
<dbReference type="GeneID" id="59149966"/>
<dbReference type="Pfam" id="PF03787">
    <property type="entry name" value="RAMPs"/>
    <property type="match status" value="1"/>
</dbReference>
<dbReference type="AlphaFoldDB" id="A0A7L9FG62"/>
<gene>
    <name evidence="3" type="ORF">IG193_08680</name>
</gene>
<reference evidence="3 4" key="1">
    <citation type="submission" date="2020-10" db="EMBL/GenBank/DDBJ databases">
        <title>Thermofilum lucidum 3507LT sp. nov. a novel member of Thermofilaceae family isolated from Chile hot spring, and proposal of description order Thermofilales.</title>
        <authorList>
            <person name="Zayulina K.S."/>
            <person name="Elcheninov A.G."/>
            <person name="Toshchakov S.V."/>
            <person name="Kublanov I.V."/>
        </authorList>
    </citation>
    <scope>NUCLEOTIDE SEQUENCE [LARGE SCALE GENOMIC DNA]</scope>
    <source>
        <strain evidence="3 4">3507LT</strain>
    </source>
</reference>
<evidence type="ECO:0000313" key="3">
    <source>
        <dbReference type="EMBL" id="QOJ78808.1"/>
    </source>
</evidence>
<dbReference type="InParanoid" id="A0A7L9FG62"/>
<evidence type="ECO:0000259" key="2">
    <source>
        <dbReference type="Pfam" id="PF03787"/>
    </source>
</evidence>
<dbReference type="EMBL" id="CP062310">
    <property type="protein sequence ID" value="QOJ78808.1"/>
    <property type="molecule type" value="Genomic_DNA"/>
</dbReference>
<dbReference type="Proteomes" id="UP000594121">
    <property type="component" value="Chromosome"/>
</dbReference>
<accession>A0A7L9FG62</accession>
<dbReference type="PANTHER" id="PTHR35579">
    <property type="entry name" value="CRISPR SYSTEM CMS ENDORIBONUCLEASE CSM3"/>
    <property type="match status" value="1"/>
</dbReference>
<sequence>MQYIFLRKDVVKRRVTVSATLVAESPLRVGSGQGETDPASPAKLQLLKLNGVPVIPGSSWKGLFRSTGERVARGRGLRVCSGLSKENCVREGIKDELQEYLKEGEFWEALALAWDKLCLNCKLFGTMSVRSQLTFKDSVLKGARTGVRTIVAISRTEGAVARGALATVEYVEPGAEIPLEVLGTNLPNYALGYLVLILRELHTGGTQVGGFKSRGFGFVRVKDIEMRVEGGVREEGGRIVLEKVDEDPADREVYVEKALFSRLDAEKFFKYAEPLVEVFEHAEIKYPQ</sequence>
<protein>
    <submittedName>
        <fullName evidence="3">CRISPR-associated RAMP protein</fullName>
    </submittedName>
</protein>
<name>A0A7L9FG62_9CREN</name>
<dbReference type="PANTHER" id="PTHR35579:SF6">
    <property type="entry name" value="DUF324 DOMAIN-CONTAINING PROTEIN"/>
    <property type="match status" value="1"/>
</dbReference>